<keyword evidence="7" id="KW-1185">Reference proteome</keyword>
<accession>A0A367XS86</accession>
<sequence>MSGIKKNRELLTGGKKYIQQKAKKHLVEEVTFDKASRQEYLTGFHKRKVQRQKKAQEYHKEQDRLFRIEERKRIRDERKRDAEEEERRFNESIKNVKNFKGFGSGKGDGGDDEDGGEEEDDEDDWTEDVKITIKEDGEWRGFSETPKEDSDSEDESEEEEQDNERPLKGILHHTEVYKQDPSLSTPHTSNGSGVIIDDETTVTIDSLDNPNIHNLEEAAKQNNVSLEKSEQILEKSIQRAKNYAVMCGVAKPTPAKNKKKFRYLSKTERKDNLRKEKSKAKKRGKKS</sequence>
<dbReference type="EMBL" id="QLNQ01000029">
    <property type="protein sequence ID" value="RCK55652.1"/>
    <property type="molecule type" value="Genomic_DNA"/>
</dbReference>
<evidence type="ECO:0000256" key="5">
    <source>
        <dbReference type="SAM" id="MobiDB-lite"/>
    </source>
</evidence>
<evidence type="ECO:0000313" key="7">
    <source>
        <dbReference type="Proteomes" id="UP000253472"/>
    </source>
</evidence>
<evidence type="ECO:0000256" key="1">
    <source>
        <dbReference type="ARBA" id="ARBA00004604"/>
    </source>
</evidence>
<feature type="compositionally biased region" description="Basic and acidic residues" evidence="5">
    <location>
        <begin position="127"/>
        <end position="149"/>
    </location>
</feature>
<evidence type="ECO:0000313" key="6">
    <source>
        <dbReference type="EMBL" id="RCK55652.1"/>
    </source>
</evidence>
<dbReference type="GO" id="GO:0005730">
    <property type="term" value="C:nucleolus"/>
    <property type="evidence" value="ECO:0007669"/>
    <property type="project" value="UniProtKB-SubCell"/>
</dbReference>
<dbReference type="AlphaFoldDB" id="A0A367XS86"/>
<dbReference type="Proteomes" id="UP000253472">
    <property type="component" value="Unassembled WGS sequence"/>
</dbReference>
<gene>
    <name evidence="6" type="primary">RRP17_0</name>
    <name evidence="6" type="ORF">Cantr_05583</name>
</gene>
<organism evidence="6 7">
    <name type="scientific">Candida viswanathii</name>
    <dbReference type="NCBI Taxonomy" id="5486"/>
    <lineage>
        <taxon>Eukaryota</taxon>
        <taxon>Fungi</taxon>
        <taxon>Dikarya</taxon>
        <taxon>Ascomycota</taxon>
        <taxon>Saccharomycotina</taxon>
        <taxon>Pichiomycetes</taxon>
        <taxon>Debaryomycetaceae</taxon>
        <taxon>Candida/Lodderomyces clade</taxon>
        <taxon>Candida</taxon>
    </lineage>
</organism>
<feature type="compositionally biased region" description="Acidic residues" evidence="5">
    <location>
        <begin position="150"/>
        <end position="162"/>
    </location>
</feature>
<protein>
    <submittedName>
        <fullName evidence="6">Ribosomal RNA-processing protein 17</fullName>
    </submittedName>
</protein>
<evidence type="ECO:0000256" key="2">
    <source>
        <dbReference type="ARBA" id="ARBA00007175"/>
    </source>
</evidence>
<feature type="compositionally biased region" description="Acidic residues" evidence="5">
    <location>
        <begin position="110"/>
        <end position="126"/>
    </location>
</feature>
<feature type="compositionally biased region" description="Basic residues" evidence="5">
    <location>
        <begin position="276"/>
        <end position="287"/>
    </location>
</feature>
<feature type="compositionally biased region" description="Basic and acidic residues" evidence="5">
    <location>
        <begin position="69"/>
        <end position="91"/>
    </location>
</feature>
<proteinExistence type="inferred from homology"/>
<reference evidence="6 7" key="1">
    <citation type="submission" date="2018-06" db="EMBL/GenBank/DDBJ databases">
        <title>Whole genome sequencing of Candida tropicalis (genome annotated by CSBL at Korea University).</title>
        <authorList>
            <person name="Ahn J."/>
        </authorList>
    </citation>
    <scope>NUCLEOTIDE SEQUENCE [LARGE SCALE GENOMIC DNA]</scope>
    <source>
        <strain evidence="6 7">ATCC 20962</strain>
    </source>
</reference>
<keyword evidence="4" id="KW-0539">Nucleus</keyword>
<name>A0A367XS86_9ASCO</name>
<feature type="compositionally biased region" description="Basic and acidic residues" evidence="5">
    <location>
        <begin position="265"/>
        <end position="275"/>
    </location>
</feature>
<comment type="caution">
    <text evidence="6">The sequence shown here is derived from an EMBL/GenBank/DDBJ whole genome shotgun (WGS) entry which is preliminary data.</text>
</comment>
<dbReference type="InterPro" id="IPR019186">
    <property type="entry name" value="Nucleolar_protein_12"/>
</dbReference>
<dbReference type="STRING" id="5486.A0A367XS86"/>
<dbReference type="PANTHER" id="PTHR14577:SF0">
    <property type="entry name" value="NUCLEOLAR PROTEIN 12"/>
    <property type="match status" value="1"/>
</dbReference>
<feature type="region of interest" description="Disordered" evidence="5">
    <location>
        <begin position="252"/>
        <end position="287"/>
    </location>
</feature>
<dbReference type="Pfam" id="PF09805">
    <property type="entry name" value="Nop25"/>
    <property type="match status" value="1"/>
</dbReference>
<evidence type="ECO:0000256" key="4">
    <source>
        <dbReference type="ARBA" id="ARBA00023242"/>
    </source>
</evidence>
<keyword evidence="3" id="KW-0175">Coiled coil</keyword>
<evidence type="ECO:0000256" key="3">
    <source>
        <dbReference type="ARBA" id="ARBA00023054"/>
    </source>
</evidence>
<comment type="subcellular location">
    <subcellularLocation>
        <location evidence="1">Nucleus</location>
        <location evidence="1">Nucleolus</location>
    </subcellularLocation>
</comment>
<dbReference type="OrthoDB" id="551633at2759"/>
<feature type="region of interest" description="Disordered" evidence="5">
    <location>
        <begin position="69"/>
        <end position="170"/>
    </location>
</feature>
<dbReference type="GO" id="GO:0019843">
    <property type="term" value="F:rRNA binding"/>
    <property type="evidence" value="ECO:0007669"/>
    <property type="project" value="TreeGrafter"/>
</dbReference>
<comment type="similarity">
    <text evidence="2">Belongs to the RRP17 family.</text>
</comment>
<dbReference type="PANTHER" id="PTHR14577">
    <property type="entry name" value="NUCLEOLAR PROTEIN 12"/>
    <property type="match status" value="1"/>
</dbReference>